<reference evidence="2" key="1">
    <citation type="submission" date="2020-09" db="EMBL/GenBank/DDBJ databases">
        <title>Genome seq and assembly of Tianweitania sp.</title>
        <authorList>
            <person name="Chhetri G."/>
        </authorList>
    </citation>
    <scope>NUCLEOTIDE SEQUENCE</scope>
    <source>
        <strain evidence="2">Rool2</strain>
    </source>
</reference>
<gene>
    <name evidence="2" type="ORF">ICI42_16175</name>
</gene>
<protein>
    <recommendedName>
        <fullName evidence="1">HEPN AbiU2-like domain-containing protein</fullName>
    </recommendedName>
</protein>
<keyword evidence="3" id="KW-1185">Reference proteome</keyword>
<evidence type="ECO:0000313" key="2">
    <source>
        <dbReference type="EMBL" id="MBD0416192.1"/>
    </source>
</evidence>
<accession>A0A8J6PXS4</accession>
<sequence>MTERTSSEALADYKKVMGDELGVIFHHLLQETWHLSSVWDQYETLYGNKERISLLNESGGYFFRNVQDIFFNHVLLGICRLTDPPQSGKKENLTVQRLPFLVRSSCKEAVVEAVSDAISASQFSRDWRNRFIAHNDLGRYTEISPPLEPATRLGVTAAIVAIHEVLRPICMDYREGDLALLEIGNDAAFNLLHQLRRGRDAKDEQRKRLSAGDFRESDYVFPEWLKPQGSNLRYQRKRK</sequence>
<proteinExistence type="predicted"/>
<dbReference type="AlphaFoldDB" id="A0A8J6PXS4"/>
<feature type="domain" description="HEPN AbiU2-like" evidence="1">
    <location>
        <begin position="19"/>
        <end position="185"/>
    </location>
</feature>
<dbReference type="RefSeq" id="WP_188165638.1">
    <property type="nucleotide sequence ID" value="NZ_JACVVX010000005.1"/>
</dbReference>
<name>A0A8J6PXS4_9HYPH</name>
<comment type="caution">
    <text evidence="2">The sequence shown here is derived from an EMBL/GenBank/DDBJ whole genome shotgun (WGS) entry which is preliminary data.</text>
</comment>
<dbReference type="EMBL" id="JACVVX010000005">
    <property type="protein sequence ID" value="MBD0416192.1"/>
    <property type="molecule type" value="Genomic_DNA"/>
</dbReference>
<organism evidence="2 3">
    <name type="scientific">Oryzicola mucosus</name>
    <dbReference type="NCBI Taxonomy" id="2767425"/>
    <lineage>
        <taxon>Bacteria</taxon>
        <taxon>Pseudomonadati</taxon>
        <taxon>Pseudomonadota</taxon>
        <taxon>Alphaproteobacteria</taxon>
        <taxon>Hyphomicrobiales</taxon>
        <taxon>Phyllobacteriaceae</taxon>
        <taxon>Oryzicola</taxon>
    </lineage>
</organism>
<dbReference type="InterPro" id="IPR040704">
    <property type="entry name" value="HEPN_AbiU2"/>
</dbReference>
<evidence type="ECO:0000313" key="3">
    <source>
        <dbReference type="Proteomes" id="UP000643405"/>
    </source>
</evidence>
<dbReference type="Pfam" id="PF18734">
    <property type="entry name" value="HEPN_AbiU2"/>
    <property type="match status" value="1"/>
</dbReference>
<dbReference type="Proteomes" id="UP000643405">
    <property type="component" value="Unassembled WGS sequence"/>
</dbReference>
<evidence type="ECO:0000259" key="1">
    <source>
        <dbReference type="Pfam" id="PF18734"/>
    </source>
</evidence>